<evidence type="ECO:0000256" key="1">
    <source>
        <dbReference type="ARBA" id="ARBA00022679"/>
    </source>
</evidence>
<feature type="active site" evidence="5">
    <location>
        <position position="192"/>
    </location>
</feature>
<dbReference type="EMBL" id="SUMB01000001">
    <property type="protein sequence ID" value="TJZ59104.1"/>
    <property type="molecule type" value="Genomic_DNA"/>
</dbReference>
<dbReference type="GO" id="GO:0004314">
    <property type="term" value="F:[acyl-carrier-protein] S-malonyltransferase activity"/>
    <property type="evidence" value="ECO:0007669"/>
    <property type="project" value="UniProtKB-EC"/>
</dbReference>
<dbReference type="Pfam" id="PF00698">
    <property type="entry name" value="Acyl_transf_1"/>
    <property type="match status" value="1"/>
</dbReference>
<name>A0A4U0P8P2_9ACTN</name>
<evidence type="ECO:0000256" key="4">
    <source>
        <dbReference type="PIRNR" id="PIRNR000446"/>
    </source>
</evidence>
<dbReference type="InterPro" id="IPR004410">
    <property type="entry name" value="Malonyl_CoA-ACP_transAc_FabD"/>
</dbReference>
<sequence>MTRIFMFPGQGAQHAGMGRELFGRFPELVREADDILGHSIRQLCLDDPDSRLGSTEYTQPAVYVVNALALRAARAEGSAPDVAIGHSLGEYNALEAAGVFGFAEGLRLVVARARAMARIAGGGMAAVLGLDDAVLRLVLRRAGLDAIQVANLNTSDQTVIAGPADGLAEAATLLLDAGARAVRRLDVSGPFHTSHMTSAAEEFAPALRSLTLAAPAFPVIANRTARPYPETGIADLLIGQIDHPVLWRKTVEALDTPDAEFLEIGAGQTLTRMLRALRSHRGDPS</sequence>
<dbReference type="AlphaFoldDB" id="A0A4U0P8P2"/>
<protein>
    <recommendedName>
        <fullName evidence="4">Malonyl CoA-acyl carrier protein transacylase</fullName>
        <ecNumber evidence="4">2.3.1.39</ecNumber>
    </recommendedName>
</protein>
<dbReference type="SUPFAM" id="SSF52151">
    <property type="entry name" value="FabD/lysophospholipase-like"/>
    <property type="match status" value="1"/>
</dbReference>
<dbReference type="InterPro" id="IPR016036">
    <property type="entry name" value="Malonyl_transacylase_ACP-bd"/>
</dbReference>
<dbReference type="InterPro" id="IPR014043">
    <property type="entry name" value="Acyl_transferase_dom"/>
</dbReference>
<dbReference type="NCBIfam" id="TIGR00128">
    <property type="entry name" value="fabD"/>
    <property type="match status" value="1"/>
</dbReference>
<dbReference type="EC" id="2.3.1.39" evidence="4"/>
<dbReference type="OrthoDB" id="3543921at2"/>
<dbReference type="SMART" id="SM00827">
    <property type="entry name" value="PKS_AT"/>
    <property type="match status" value="1"/>
</dbReference>
<dbReference type="SUPFAM" id="SSF55048">
    <property type="entry name" value="Probable ACP-binding domain of malonyl-CoA ACP transacylase"/>
    <property type="match status" value="1"/>
</dbReference>
<dbReference type="PANTHER" id="PTHR42681">
    <property type="entry name" value="MALONYL-COA-ACYL CARRIER PROTEIN TRANSACYLASE, MITOCHONDRIAL"/>
    <property type="match status" value="1"/>
</dbReference>
<organism evidence="7 8">
    <name type="scientific">Streptomyces piniterrae</name>
    <dbReference type="NCBI Taxonomy" id="2571125"/>
    <lineage>
        <taxon>Bacteria</taxon>
        <taxon>Bacillati</taxon>
        <taxon>Actinomycetota</taxon>
        <taxon>Actinomycetes</taxon>
        <taxon>Kitasatosporales</taxon>
        <taxon>Streptomycetaceae</taxon>
        <taxon>Streptomyces</taxon>
    </lineage>
</organism>
<dbReference type="RefSeq" id="WP_136738056.1">
    <property type="nucleotide sequence ID" value="NZ_SUMB01000001.1"/>
</dbReference>
<evidence type="ECO:0000256" key="5">
    <source>
        <dbReference type="PIRSR" id="PIRSR000446-1"/>
    </source>
</evidence>
<keyword evidence="1 4" id="KW-0808">Transferase</keyword>
<dbReference type="InterPro" id="IPR050858">
    <property type="entry name" value="Mal-CoA-ACP_Trans/PKS_FabD"/>
</dbReference>
<proteinExistence type="inferred from homology"/>
<dbReference type="Gene3D" id="3.40.366.10">
    <property type="entry name" value="Malonyl-Coenzyme A Acyl Carrier Protein, domain 2"/>
    <property type="match status" value="1"/>
</dbReference>
<comment type="similarity">
    <text evidence="4">Belongs to the fabD family.</text>
</comment>
<reference evidence="7 8" key="1">
    <citation type="submission" date="2019-04" db="EMBL/GenBank/DDBJ databases">
        <title>Streptomyces piniterrae sp. nov., a heliquinomycin-producing actinomycete isolated from rhizosphere soil of Pinus yunnanensis.</title>
        <authorList>
            <person name="Zhuang X."/>
            <person name="Zhao J."/>
        </authorList>
    </citation>
    <scope>NUCLEOTIDE SEQUENCE [LARGE SCALE GENOMIC DNA]</scope>
    <source>
        <strain evidence="8">jys28</strain>
    </source>
</reference>
<dbReference type="PANTHER" id="PTHR42681:SF1">
    <property type="entry name" value="MALONYL-COA-ACYL CARRIER PROTEIN TRANSACYLASE, MITOCHONDRIAL"/>
    <property type="match status" value="1"/>
</dbReference>
<accession>A0A4U0P8P2</accession>
<dbReference type="Proteomes" id="UP000308697">
    <property type="component" value="Unassembled WGS sequence"/>
</dbReference>
<evidence type="ECO:0000256" key="3">
    <source>
        <dbReference type="ARBA" id="ARBA00048462"/>
    </source>
</evidence>
<evidence type="ECO:0000313" key="7">
    <source>
        <dbReference type="EMBL" id="TJZ59104.1"/>
    </source>
</evidence>
<comment type="caution">
    <text evidence="7">The sequence shown here is derived from an EMBL/GenBank/DDBJ whole genome shotgun (WGS) entry which is preliminary data.</text>
</comment>
<evidence type="ECO:0000313" key="8">
    <source>
        <dbReference type="Proteomes" id="UP000308697"/>
    </source>
</evidence>
<feature type="domain" description="Malonyl-CoA:ACP transacylase (MAT)" evidence="6">
    <location>
        <begin position="6"/>
        <end position="283"/>
    </location>
</feature>
<comment type="catalytic activity">
    <reaction evidence="3 4">
        <text>holo-[ACP] + malonyl-CoA = malonyl-[ACP] + CoA</text>
        <dbReference type="Rhea" id="RHEA:41792"/>
        <dbReference type="Rhea" id="RHEA-COMP:9623"/>
        <dbReference type="Rhea" id="RHEA-COMP:9685"/>
        <dbReference type="ChEBI" id="CHEBI:57287"/>
        <dbReference type="ChEBI" id="CHEBI:57384"/>
        <dbReference type="ChEBI" id="CHEBI:64479"/>
        <dbReference type="ChEBI" id="CHEBI:78449"/>
        <dbReference type="EC" id="2.3.1.39"/>
    </reaction>
</comment>
<gene>
    <name evidence="7" type="primary">fabD</name>
    <name evidence="7" type="ORF">FCH28_02960</name>
</gene>
<keyword evidence="8" id="KW-1185">Reference proteome</keyword>
<dbReference type="InterPro" id="IPR001227">
    <property type="entry name" value="Ac_transferase_dom_sf"/>
</dbReference>
<dbReference type="PIRSF" id="PIRSF000446">
    <property type="entry name" value="Mct"/>
    <property type="match status" value="1"/>
</dbReference>
<dbReference type="InterPro" id="IPR016035">
    <property type="entry name" value="Acyl_Trfase/lysoPLipase"/>
</dbReference>
<dbReference type="GO" id="GO:0005829">
    <property type="term" value="C:cytosol"/>
    <property type="evidence" value="ECO:0007669"/>
    <property type="project" value="TreeGrafter"/>
</dbReference>
<keyword evidence="2 4" id="KW-0012">Acyltransferase</keyword>
<dbReference type="GO" id="GO:0006633">
    <property type="term" value="P:fatty acid biosynthetic process"/>
    <property type="evidence" value="ECO:0007669"/>
    <property type="project" value="TreeGrafter"/>
</dbReference>
<dbReference type="Gene3D" id="3.30.70.250">
    <property type="entry name" value="Malonyl-CoA ACP transacylase, ACP-binding"/>
    <property type="match status" value="1"/>
</dbReference>
<feature type="active site" evidence="5">
    <location>
        <position position="87"/>
    </location>
</feature>
<evidence type="ECO:0000259" key="6">
    <source>
        <dbReference type="SMART" id="SM00827"/>
    </source>
</evidence>
<evidence type="ECO:0000256" key="2">
    <source>
        <dbReference type="ARBA" id="ARBA00023315"/>
    </source>
</evidence>
<dbReference type="InterPro" id="IPR024925">
    <property type="entry name" value="Malonyl_CoA-ACP_transAc"/>
</dbReference>